<name>A0A7S3KY62_9STRA</name>
<evidence type="ECO:0000313" key="2">
    <source>
        <dbReference type="EMBL" id="CAE0402879.1"/>
    </source>
</evidence>
<feature type="compositionally biased region" description="Polar residues" evidence="1">
    <location>
        <begin position="7"/>
        <end position="31"/>
    </location>
</feature>
<proteinExistence type="predicted"/>
<evidence type="ECO:0000256" key="1">
    <source>
        <dbReference type="SAM" id="MobiDB-lite"/>
    </source>
</evidence>
<sequence>MLRPQPSLHTTAPSTSSQPCATSLASPSSRKSLPLTPPHSPPHSLQQVLLRIGFCLLVAPSRNPHTFSTSDLVRATVQVQSSASAGRAAKTVRGPFVLTGTLHFTPPPEPPEPTTDTDITPDHHSPIEIDTDLVSCESDPSTLHESILSSTDKLFFIAYRFQTAL</sequence>
<gene>
    <name evidence="2" type="ORF">ACOF00016_LOCUS1127</name>
</gene>
<dbReference type="AlphaFoldDB" id="A0A7S3KY62"/>
<accession>A0A7S3KY62</accession>
<dbReference type="EMBL" id="HBIM01001298">
    <property type="protein sequence ID" value="CAE0402879.1"/>
    <property type="molecule type" value="Transcribed_RNA"/>
</dbReference>
<feature type="region of interest" description="Disordered" evidence="1">
    <location>
        <begin position="1"/>
        <end position="44"/>
    </location>
</feature>
<protein>
    <submittedName>
        <fullName evidence="2">Uncharacterized protein</fullName>
    </submittedName>
</protein>
<reference evidence="2" key="1">
    <citation type="submission" date="2021-01" db="EMBL/GenBank/DDBJ databases">
        <authorList>
            <person name="Corre E."/>
            <person name="Pelletier E."/>
            <person name="Niang G."/>
            <person name="Scheremetjew M."/>
            <person name="Finn R."/>
            <person name="Kale V."/>
            <person name="Holt S."/>
            <person name="Cochrane G."/>
            <person name="Meng A."/>
            <person name="Brown T."/>
            <person name="Cohen L."/>
        </authorList>
    </citation>
    <scope>NUCLEOTIDE SEQUENCE</scope>
    <source>
        <strain evidence="2">CCMP127</strain>
    </source>
</reference>
<organism evidence="2">
    <name type="scientific">Amphora coffeiformis</name>
    <dbReference type="NCBI Taxonomy" id="265554"/>
    <lineage>
        <taxon>Eukaryota</taxon>
        <taxon>Sar</taxon>
        <taxon>Stramenopiles</taxon>
        <taxon>Ochrophyta</taxon>
        <taxon>Bacillariophyta</taxon>
        <taxon>Bacillariophyceae</taxon>
        <taxon>Bacillariophycidae</taxon>
        <taxon>Thalassiophysales</taxon>
        <taxon>Catenulaceae</taxon>
        <taxon>Amphora</taxon>
    </lineage>
</organism>